<evidence type="ECO:0000256" key="1">
    <source>
        <dbReference type="SAM" id="SignalP"/>
    </source>
</evidence>
<dbReference type="AlphaFoldDB" id="A0A1X7RB12"/>
<dbReference type="InterPro" id="IPR035237">
    <property type="entry name" value="DUF5341"/>
</dbReference>
<protein>
    <submittedName>
        <fullName evidence="2">Uncharacterized protein</fullName>
    </submittedName>
</protein>
<sequence length="448" mass="45808">MAKSNIPFSKATLLSLAVLLSASVAVPLTKRGLLTSAISGLKNDITNLETNVSNSITTSCSGSSNPLCLGENVVAAVLSSLLAVGKQASSVSNTVGYSNSTDSSVIASAASSIVASANQNDVGSVTATATTSTNAAATSAHVNILSKVLADVKAIPSEVKTVLDDAGLNLLGVYNMSSAATILNKVESDTKAAIAKVHSVNNDIKSKVDGVEDKIHSAIGNVEDRIHSAAAEVKDKAEDIIDTAKSSVDTILHFNSSLGEHLVTSLGDTDLAELSKLVASAIPGIPNFANATNSIEEALNVADKVKTAAETVIDDFQTAISTVKNLTSSSPLEDIENAVTLLKSVASGAGDNLEQAAQEAGSNVISWISYNIKSTTGGDISDVISQLSNFNMSSIASEITDFITNDGGYKFCLNPSTLLGDLAGSSSAITTIGEVFLNTYGSVDSICL</sequence>
<feature type="signal peptide" evidence="1">
    <location>
        <begin position="1"/>
        <end position="25"/>
    </location>
</feature>
<feature type="chain" id="PRO_5012259590" evidence="1">
    <location>
        <begin position="26"/>
        <end position="448"/>
    </location>
</feature>
<accession>A0A1X7RB12</accession>
<name>A0A1X7RB12_9SACH</name>
<keyword evidence="3" id="KW-1185">Reference proteome</keyword>
<reference evidence="2 3" key="1">
    <citation type="submission" date="2017-04" db="EMBL/GenBank/DDBJ databases">
        <authorList>
            <person name="Afonso C.L."/>
            <person name="Miller P.J."/>
            <person name="Scott M.A."/>
            <person name="Spackman E."/>
            <person name="Goraichik I."/>
            <person name="Dimitrov K.M."/>
            <person name="Suarez D.L."/>
            <person name="Swayne D.E."/>
        </authorList>
    </citation>
    <scope>NUCLEOTIDE SEQUENCE [LARGE SCALE GENOMIC DNA]</scope>
</reference>
<evidence type="ECO:0000313" key="3">
    <source>
        <dbReference type="Proteomes" id="UP000196158"/>
    </source>
</evidence>
<dbReference type="Pfam" id="PF17276">
    <property type="entry name" value="DUF5341"/>
    <property type="match status" value="1"/>
</dbReference>
<evidence type="ECO:0000313" key="2">
    <source>
        <dbReference type="EMBL" id="SMN22857.1"/>
    </source>
</evidence>
<dbReference type="OrthoDB" id="4067316at2759"/>
<dbReference type="EMBL" id="FXLY01000015">
    <property type="protein sequence ID" value="SMN22857.1"/>
    <property type="molecule type" value="Genomic_DNA"/>
</dbReference>
<dbReference type="Proteomes" id="UP000196158">
    <property type="component" value="Unassembled WGS sequence"/>
</dbReference>
<gene>
    <name evidence="2" type="ORF">KASA_0D00099G</name>
</gene>
<keyword evidence="1" id="KW-0732">Signal</keyword>
<organism evidence="2 3">
    <name type="scientific">Maudiozyma saulgeensis</name>
    <dbReference type="NCBI Taxonomy" id="1789683"/>
    <lineage>
        <taxon>Eukaryota</taxon>
        <taxon>Fungi</taxon>
        <taxon>Dikarya</taxon>
        <taxon>Ascomycota</taxon>
        <taxon>Saccharomycotina</taxon>
        <taxon>Saccharomycetes</taxon>
        <taxon>Saccharomycetales</taxon>
        <taxon>Saccharomycetaceae</taxon>
        <taxon>Maudiozyma</taxon>
    </lineage>
</organism>
<proteinExistence type="predicted"/>